<protein>
    <submittedName>
        <fullName evidence="7">Bifunctional 4-hydroxy-2-oxoglutarate aldolase/2-dehydro-3-deoxy-phosphogluconate aldolase</fullName>
        <ecNumber evidence="7">4.1.2.14</ecNumber>
        <ecNumber evidence="7">4.1.3.16</ecNumber>
    </submittedName>
</protein>
<evidence type="ECO:0000256" key="1">
    <source>
        <dbReference type="ARBA" id="ARBA00004761"/>
    </source>
</evidence>
<dbReference type="AlphaFoldDB" id="A0AAJ5ZB82"/>
<evidence type="ECO:0000313" key="7">
    <source>
        <dbReference type="EMBL" id="WFG38157.1"/>
    </source>
</evidence>
<dbReference type="RefSeq" id="WP_342824413.1">
    <property type="nucleotide sequence ID" value="NZ_CP046146.1"/>
</dbReference>
<dbReference type="CDD" id="cd00452">
    <property type="entry name" value="KDPG_aldolase"/>
    <property type="match status" value="1"/>
</dbReference>
<keyword evidence="5" id="KW-0119">Carbohydrate metabolism</keyword>
<name>A0AAJ5ZB82_9CHLR</name>
<dbReference type="Gene3D" id="3.20.20.70">
    <property type="entry name" value="Aldolase class I"/>
    <property type="match status" value="1"/>
</dbReference>
<evidence type="ECO:0000313" key="6">
    <source>
        <dbReference type="EMBL" id="MDG0866734.1"/>
    </source>
</evidence>
<evidence type="ECO:0000313" key="9">
    <source>
        <dbReference type="Proteomes" id="UP001321249"/>
    </source>
</evidence>
<dbReference type="Proteomes" id="UP001321249">
    <property type="component" value="Unassembled WGS sequence"/>
</dbReference>
<comment type="similarity">
    <text evidence="2">Belongs to the KHG/KDPG aldolase family.</text>
</comment>
<dbReference type="EMBL" id="CP046147">
    <property type="protein sequence ID" value="WFG38157.1"/>
    <property type="molecule type" value="Genomic_DNA"/>
</dbReference>
<proteinExistence type="inferred from homology"/>
<dbReference type="Pfam" id="PF01081">
    <property type="entry name" value="Aldolase"/>
    <property type="match status" value="1"/>
</dbReference>
<keyword evidence="8" id="KW-1185">Reference proteome</keyword>
<sequence>MARHTRLQALNAVHEISVVPVFYNSDISTVQNIAKACVNGGIKVLEFTNRGDHAWEVFSALDKFCAAELPEAILGAGSVLDAGTASMYISAGASFIVGPVTNPDVAKVCNRRKVGYVPGCGTASEISAAEELGADIVKVFPGSAVGGPGFVKDVLAPMPWSSIMPTGGVDITEESLRPWFEAGVVSVGMGSKLISSDIIKEGAWDKLEQRSKDTVALIKSIKASL</sequence>
<dbReference type="EC" id="4.1.3.16" evidence="7"/>
<dbReference type="EC" id="4.1.2.14" evidence="7"/>
<evidence type="ECO:0000256" key="4">
    <source>
        <dbReference type="ARBA" id="ARBA00023239"/>
    </source>
</evidence>
<dbReference type="NCBIfam" id="NF005499">
    <property type="entry name" value="PRK07114.1"/>
    <property type="match status" value="1"/>
</dbReference>
<dbReference type="PANTHER" id="PTHR30246">
    <property type="entry name" value="2-KETO-3-DEOXY-6-PHOSPHOGLUCONATE ALDOLASE"/>
    <property type="match status" value="1"/>
</dbReference>
<reference evidence="8" key="3">
    <citation type="submission" date="2023-06" db="EMBL/GenBank/DDBJ databases">
        <title>Pangenomics reveal diversification of enzyme families and niche specialization in globally abundant SAR202 bacteria.</title>
        <authorList>
            <person name="Saw J.H.W."/>
        </authorList>
    </citation>
    <scope>NUCLEOTIDE SEQUENCE [LARGE SCALE GENOMIC DNA]</scope>
    <source>
        <strain evidence="8">JH1073</strain>
    </source>
</reference>
<evidence type="ECO:0000313" key="8">
    <source>
        <dbReference type="Proteomes" id="UP001219901"/>
    </source>
</evidence>
<reference evidence="7" key="2">
    <citation type="journal article" date="2023" name="Nat. Commun.">
        <title>Cultivation of marine bacteria of the SAR202 clade.</title>
        <authorList>
            <person name="Lim Y."/>
            <person name="Seo J.H."/>
            <person name="Giovannoni S.J."/>
            <person name="Kang I."/>
            <person name="Cho J.C."/>
        </authorList>
    </citation>
    <scope>NUCLEOTIDE SEQUENCE</scope>
    <source>
        <strain evidence="7">JH1073</strain>
    </source>
</reference>
<dbReference type="GO" id="GO:0008675">
    <property type="term" value="F:2-dehydro-3-deoxy-phosphogluconate aldolase activity"/>
    <property type="evidence" value="ECO:0007669"/>
    <property type="project" value="UniProtKB-EC"/>
</dbReference>
<keyword evidence="4 7" id="KW-0456">Lyase</keyword>
<evidence type="ECO:0000256" key="5">
    <source>
        <dbReference type="ARBA" id="ARBA00023277"/>
    </source>
</evidence>
<dbReference type="PANTHER" id="PTHR30246:SF1">
    <property type="entry name" value="2-DEHYDRO-3-DEOXY-6-PHOSPHOGALACTONATE ALDOLASE-RELATED"/>
    <property type="match status" value="1"/>
</dbReference>
<comment type="subunit">
    <text evidence="3">Homotrimer.</text>
</comment>
<dbReference type="EMBL" id="WMBE01000002">
    <property type="protein sequence ID" value="MDG0866734.1"/>
    <property type="molecule type" value="Genomic_DNA"/>
</dbReference>
<accession>A0AAJ5ZB82</accession>
<comment type="pathway">
    <text evidence="1">Carbohydrate acid metabolism.</text>
</comment>
<dbReference type="InterPro" id="IPR000887">
    <property type="entry name" value="Aldlse_KDPG_KHG"/>
</dbReference>
<dbReference type="SUPFAM" id="SSF51569">
    <property type="entry name" value="Aldolase"/>
    <property type="match status" value="1"/>
</dbReference>
<dbReference type="InterPro" id="IPR013785">
    <property type="entry name" value="Aldolase_TIM"/>
</dbReference>
<gene>
    <name evidence="6" type="ORF">GKO46_06555</name>
    <name evidence="7" type="ORF">GKO48_00555</name>
</gene>
<evidence type="ECO:0000256" key="2">
    <source>
        <dbReference type="ARBA" id="ARBA00006906"/>
    </source>
</evidence>
<reference evidence="8 9" key="1">
    <citation type="submission" date="2019-11" db="EMBL/GenBank/DDBJ databases">
        <authorList>
            <person name="Cho J.-C."/>
        </authorList>
    </citation>
    <scope>NUCLEOTIDE SEQUENCE [LARGE SCALE GENOMIC DNA]</scope>
    <source>
        <strain evidence="7 8">JH1073</strain>
        <strain evidence="6 9">JH702</strain>
    </source>
</reference>
<dbReference type="GO" id="GO:0008700">
    <property type="term" value="F:(R,S)-4-hydroxy-2-oxoglutarate aldolase activity"/>
    <property type="evidence" value="ECO:0007669"/>
    <property type="project" value="UniProtKB-EC"/>
</dbReference>
<evidence type="ECO:0000256" key="3">
    <source>
        <dbReference type="ARBA" id="ARBA00011233"/>
    </source>
</evidence>
<dbReference type="Proteomes" id="UP001219901">
    <property type="component" value="Chromosome"/>
</dbReference>
<organism evidence="7 8">
    <name type="scientific">Candidatus Lucifugimonas marina</name>
    <dbReference type="NCBI Taxonomy" id="3038979"/>
    <lineage>
        <taxon>Bacteria</taxon>
        <taxon>Bacillati</taxon>
        <taxon>Chloroflexota</taxon>
        <taxon>Dehalococcoidia</taxon>
        <taxon>SAR202 cluster</taxon>
        <taxon>Candidatus Lucifugimonadales</taxon>
        <taxon>Candidatus Lucifugimonadaceae</taxon>
        <taxon>Candidatus Lucifugimonas</taxon>
    </lineage>
</organism>